<evidence type="ECO:0000256" key="2">
    <source>
        <dbReference type="SAM" id="SignalP"/>
    </source>
</evidence>
<reference evidence="3 4" key="1">
    <citation type="journal article" date="2018" name="Mol. Biol. Evol.">
        <title>Broad Genomic Sampling Reveals a Smut Pathogenic Ancestry of the Fungal Clade Ustilaginomycotina.</title>
        <authorList>
            <person name="Kijpornyongpan T."/>
            <person name="Mondo S.J."/>
            <person name="Barry K."/>
            <person name="Sandor L."/>
            <person name="Lee J."/>
            <person name="Lipzen A."/>
            <person name="Pangilinan J."/>
            <person name="LaButti K."/>
            <person name="Hainaut M."/>
            <person name="Henrissat B."/>
            <person name="Grigoriev I.V."/>
            <person name="Spatafora J.W."/>
            <person name="Aime M.C."/>
        </authorList>
    </citation>
    <scope>NUCLEOTIDE SEQUENCE [LARGE SCALE GENOMIC DNA]</scope>
    <source>
        <strain evidence="3 4">MCA 3645</strain>
    </source>
</reference>
<keyword evidence="1" id="KW-0812">Transmembrane</keyword>
<gene>
    <name evidence="3" type="ORF">BCV70DRAFT_202416</name>
</gene>
<accession>A0A317XKH1</accession>
<protein>
    <submittedName>
        <fullName evidence="3">Uncharacterized protein</fullName>
    </submittedName>
</protein>
<feature type="chain" id="PRO_5016264151" evidence="2">
    <location>
        <begin position="29"/>
        <end position="171"/>
    </location>
</feature>
<dbReference type="AlphaFoldDB" id="A0A317XKH1"/>
<keyword evidence="1" id="KW-0472">Membrane</keyword>
<proteinExistence type="predicted"/>
<dbReference type="Proteomes" id="UP000246740">
    <property type="component" value="Unassembled WGS sequence"/>
</dbReference>
<evidence type="ECO:0000313" key="4">
    <source>
        <dbReference type="Proteomes" id="UP000246740"/>
    </source>
</evidence>
<name>A0A317XKH1_9BASI</name>
<evidence type="ECO:0000256" key="1">
    <source>
        <dbReference type="SAM" id="Phobius"/>
    </source>
</evidence>
<keyword evidence="4" id="KW-1185">Reference proteome</keyword>
<sequence>MKLTKAPTSMLVLSLLALLLAVSRGVEAQLTTNNAQSACVEYGGCTTAQGSQKTETQNAPVTPPAGTPALATVLTMDSAYISSLAAAGATSAFVANGGSNAANTANRGAAASQTVSNAAASSIGNLGNLGSSSTTTPSTSSSSDAVSLAPANIASLAVFLLASLLGAVVLL</sequence>
<evidence type="ECO:0000313" key="3">
    <source>
        <dbReference type="EMBL" id="PWY97928.1"/>
    </source>
</evidence>
<feature type="signal peptide" evidence="2">
    <location>
        <begin position="1"/>
        <end position="28"/>
    </location>
</feature>
<organism evidence="3 4">
    <name type="scientific">Testicularia cyperi</name>
    <dbReference type="NCBI Taxonomy" id="1882483"/>
    <lineage>
        <taxon>Eukaryota</taxon>
        <taxon>Fungi</taxon>
        <taxon>Dikarya</taxon>
        <taxon>Basidiomycota</taxon>
        <taxon>Ustilaginomycotina</taxon>
        <taxon>Ustilaginomycetes</taxon>
        <taxon>Ustilaginales</taxon>
        <taxon>Anthracoideaceae</taxon>
        <taxon>Testicularia</taxon>
    </lineage>
</organism>
<keyword evidence="2" id="KW-0732">Signal</keyword>
<dbReference type="EMBL" id="KZ819201">
    <property type="protein sequence ID" value="PWY97928.1"/>
    <property type="molecule type" value="Genomic_DNA"/>
</dbReference>
<dbReference type="OrthoDB" id="2556658at2759"/>
<keyword evidence="1" id="KW-1133">Transmembrane helix</keyword>
<feature type="transmembrane region" description="Helical" evidence="1">
    <location>
        <begin position="148"/>
        <end position="170"/>
    </location>
</feature>
<dbReference type="InParanoid" id="A0A317XKH1"/>